<feature type="repeat" description="ANK" evidence="3">
    <location>
        <begin position="120"/>
        <end position="152"/>
    </location>
</feature>
<organism evidence="4 5">
    <name type="scientific">Biomphalaria glabrata</name>
    <name type="common">Bloodfluke planorb</name>
    <name type="synonym">Freshwater snail</name>
    <dbReference type="NCBI Taxonomy" id="6526"/>
    <lineage>
        <taxon>Eukaryota</taxon>
        <taxon>Metazoa</taxon>
        <taxon>Spiralia</taxon>
        <taxon>Lophotrochozoa</taxon>
        <taxon>Mollusca</taxon>
        <taxon>Gastropoda</taxon>
        <taxon>Heterobranchia</taxon>
        <taxon>Euthyneura</taxon>
        <taxon>Panpulmonata</taxon>
        <taxon>Hygrophila</taxon>
        <taxon>Lymnaeoidea</taxon>
        <taxon>Planorbidae</taxon>
        <taxon>Biomphalaria</taxon>
    </lineage>
</organism>
<feature type="repeat" description="ANK" evidence="3">
    <location>
        <begin position="153"/>
        <end position="185"/>
    </location>
</feature>
<dbReference type="Pfam" id="PF00023">
    <property type="entry name" value="Ank"/>
    <property type="match status" value="2"/>
</dbReference>
<dbReference type="PROSITE" id="PS50297">
    <property type="entry name" value="ANK_REP_REGION"/>
    <property type="match status" value="6"/>
</dbReference>
<dbReference type="SMART" id="SM00248">
    <property type="entry name" value="ANK"/>
    <property type="match status" value="12"/>
</dbReference>
<dbReference type="InterPro" id="IPR036770">
    <property type="entry name" value="Ankyrin_rpt-contain_sf"/>
</dbReference>
<dbReference type="Proteomes" id="UP001165740">
    <property type="component" value="Chromosome 6"/>
</dbReference>
<feature type="repeat" description="ANK" evidence="3">
    <location>
        <begin position="516"/>
        <end position="548"/>
    </location>
</feature>
<reference evidence="5" key="1">
    <citation type="submission" date="2025-08" db="UniProtKB">
        <authorList>
            <consortium name="RefSeq"/>
        </authorList>
    </citation>
    <scope>IDENTIFICATION</scope>
</reference>
<feature type="repeat" description="ANK" evidence="3">
    <location>
        <begin position="548"/>
        <end position="580"/>
    </location>
</feature>
<dbReference type="OrthoDB" id="194358at2759"/>
<dbReference type="SUPFAM" id="SSF48403">
    <property type="entry name" value="Ankyrin repeat"/>
    <property type="match status" value="2"/>
</dbReference>
<evidence type="ECO:0000256" key="2">
    <source>
        <dbReference type="ARBA" id="ARBA00023043"/>
    </source>
</evidence>
<dbReference type="GeneID" id="106052392"/>
<dbReference type="InterPro" id="IPR002110">
    <property type="entry name" value="Ankyrin_rpt"/>
</dbReference>
<sequence length="682" mass="75733">MEDTHKDDFYRQVEEQHFAMSLLAQLHQAISTNDIHLVNLLIAQGADVNVKYGHDTAFIAAVQLNHVHCADCILSCESFNPNATNQFESSPLHIAVKCGHTHFSRSLLNKGADIDAVNNQGLSPLGVSAWHGTYHCAEILVEQGASLSVRDKLGRTPLMIACSFVNIEVVQILLQHGCDVNALCPDMRTALIYALPTHYNRHVSKKKLSAMLSICELVINAGCDINKQDKNGWSALHHSVDRDCLESLCFLVEKDCLLDVKDKSGHTPFHLCIMKSEPRYKMAEKLVYYGSKVNIDMTLSNGVTINPLFYLCKYHLVPTAINLPLNHLLQLLCEAQLPPLVTNDNSMWSRTLSMWSTLSRDILIWLQSPCSLQHQSKIIIRNLLSGSNILPKIRSLPIGNNLKMFLSLGLGHNILFFQLCKLHTCIVEFDNETAKKLLLNGVSTDFPINEKLPIEKAIEVQNIEMIASIIQLTPAIQLTHLTNDGDNVYHLLSKYNVSSAIHLLPTSNFINSQNKLGFTPLQTAVKYGHFETAEELIKHEASINSHPDSYPLIHLAAASGACSFVKLLLLRGIDVNSTDRFGNTPLHLAVSKGNEYLMLDIEIPALFNHEALAALDVCKRHVTGGQSTLTRSDADHAGIVQILLEHGGNPLLVNNYNRTPTDSAQLFHATEFVEQLKSCTCH</sequence>
<dbReference type="PANTHER" id="PTHR24198:SF165">
    <property type="entry name" value="ANKYRIN REPEAT-CONTAINING PROTEIN-RELATED"/>
    <property type="match status" value="1"/>
</dbReference>
<gene>
    <name evidence="5" type="primary">LOC106052392</name>
</gene>
<dbReference type="RefSeq" id="XP_013063213.2">
    <property type="nucleotide sequence ID" value="XM_013207759.2"/>
</dbReference>
<dbReference type="KEGG" id="bgt:106052392"/>
<feature type="repeat" description="ANK" evidence="3">
    <location>
        <begin position="21"/>
        <end position="53"/>
    </location>
</feature>
<name>A0A9U8DVH5_BIOGL</name>
<dbReference type="OMA" id="DIHIATH"/>
<accession>A0A9U8DVH5</accession>
<keyword evidence="4" id="KW-1185">Reference proteome</keyword>
<keyword evidence="2 3" id="KW-0040">ANK repeat</keyword>
<dbReference type="Pfam" id="PF12796">
    <property type="entry name" value="Ank_2"/>
    <property type="match status" value="3"/>
</dbReference>
<evidence type="ECO:0000313" key="5">
    <source>
        <dbReference type="RefSeq" id="XP_013063213.2"/>
    </source>
</evidence>
<evidence type="ECO:0000313" key="4">
    <source>
        <dbReference type="Proteomes" id="UP001165740"/>
    </source>
</evidence>
<protein>
    <submittedName>
        <fullName evidence="5">Serine/threonine-protein phosphatase 6 regulatory ankyrin repeat subunit C-like isoform X1</fullName>
    </submittedName>
</protein>
<dbReference type="PANTHER" id="PTHR24198">
    <property type="entry name" value="ANKYRIN REPEAT AND PROTEIN KINASE DOMAIN-CONTAINING PROTEIN"/>
    <property type="match status" value="1"/>
</dbReference>
<evidence type="ECO:0000256" key="3">
    <source>
        <dbReference type="PROSITE-ProRule" id="PRU00023"/>
    </source>
</evidence>
<dbReference type="PROSITE" id="PS50088">
    <property type="entry name" value="ANK_REPEAT"/>
    <property type="match status" value="6"/>
</dbReference>
<dbReference type="AlphaFoldDB" id="A0A9U8DVH5"/>
<dbReference type="Gene3D" id="1.25.40.20">
    <property type="entry name" value="Ankyrin repeat-containing domain"/>
    <property type="match status" value="3"/>
</dbReference>
<evidence type="ECO:0000256" key="1">
    <source>
        <dbReference type="ARBA" id="ARBA00022737"/>
    </source>
</evidence>
<feature type="repeat" description="ANK" evidence="3">
    <location>
        <begin position="87"/>
        <end position="119"/>
    </location>
</feature>
<proteinExistence type="predicted"/>
<keyword evidence="1" id="KW-0677">Repeat</keyword>